<protein>
    <submittedName>
        <fullName evidence="3">Uncharacterized protein</fullName>
    </submittedName>
</protein>
<keyword evidence="4" id="KW-1185">Reference proteome</keyword>
<accession>A0AAE3WGI2</accession>
<feature type="signal peptide" evidence="2">
    <location>
        <begin position="1"/>
        <end position="18"/>
    </location>
</feature>
<comment type="caution">
    <text evidence="3">The sequence shown here is derived from an EMBL/GenBank/DDBJ whole genome shotgun (WGS) entry which is preliminary data.</text>
</comment>
<name>A0AAE3WGI2_9RHOB</name>
<keyword evidence="2" id="KW-0732">Signal</keyword>
<sequence>MKHACLVALLTAIAPPIAAEQVFSENIIVSGVLCAGGDCAAGESFGDEELKLKENFTDLLFEDTSTSVGFPTTDWMLTANDAGYLGESHFSVKDMDTGWTPFRVEGGARSNALVVDNLGYVGVGTQMPFKHLHIVDGYRPTIRFEQDGSLGETPATWDILTYENAFIVKDATNAKNPFVIESNAPEYSLYVHRDRKIGFGTGSPEASLHIHGYLGKAQVLVHEVSSTTAPRPLLSLQNNGRPEILLGNTDTNGEWSFGAGTNFILKQGPVGTPGSAKTRLFMIDPAGNATLSGTLTTGGSTCGGGCDAVFSDNYDLPSITDHAEQMFALGHLPNVGPTPEGAPVDVTDKLGRVLNELEHAHIYIAQQEDRIATLAAQLAALRAEQKAEIAALAARLTEIDSD</sequence>
<dbReference type="Proteomes" id="UP001226762">
    <property type="component" value="Unassembled WGS sequence"/>
</dbReference>
<feature type="coiled-coil region" evidence="1">
    <location>
        <begin position="364"/>
        <end position="395"/>
    </location>
</feature>
<feature type="chain" id="PRO_5041985243" evidence="2">
    <location>
        <begin position="19"/>
        <end position="402"/>
    </location>
</feature>
<dbReference type="RefSeq" id="WP_306737515.1">
    <property type="nucleotide sequence ID" value="NZ_JANHAX010000008.1"/>
</dbReference>
<organism evidence="3 4">
    <name type="scientific">Marimonas arenosa</name>
    <dbReference type="NCBI Taxonomy" id="1795305"/>
    <lineage>
        <taxon>Bacteria</taxon>
        <taxon>Pseudomonadati</taxon>
        <taxon>Pseudomonadota</taxon>
        <taxon>Alphaproteobacteria</taxon>
        <taxon>Rhodobacterales</taxon>
        <taxon>Paracoccaceae</taxon>
        <taxon>Marimonas</taxon>
    </lineage>
</organism>
<proteinExistence type="predicted"/>
<evidence type="ECO:0000313" key="3">
    <source>
        <dbReference type="EMBL" id="MDQ2092204.1"/>
    </source>
</evidence>
<gene>
    <name evidence="3" type="ORF">NO357_20055</name>
</gene>
<dbReference type="AlphaFoldDB" id="A0AAE3WGI2"/>
<keyword evidence="1" id="KW-0175">Coiled coil</keyword>
<evidence type="ECO:0000313" key="4">
    <source>
        <dbReference type="Proteomes" id="UP001226762"/>
    </source>
</evidence>
<reference evidence="3" key="1">
    <citation type="submission" date="2022-07" db="EMBL/GenBank/DDBJ databases">
        <authorList>
            <person name="Otstavnykh N."/>
            <person name="Isaeva M."/>
            <person name="Bystritskaya E."/>
        </authorList>
    </citation>
    <scope>NUCLEOTIDE SEQUENCE</scope>
    <source>
        <strain evidence="3">KCTC 52189</strain>
    </source>
</reference>
<evidence type="ECO:0000256" key="2">
    <source>
        <dbReference type="SAM" id="SignalP"/>
    </source>
</evidence>
<reference evidence="3" key="2">
    <citation type="submission" date="2023-02" db="EMBL/GenBank/DDBJ databases">
        <title>'Rhodoalgimonas zhirmunskyi' gen. nov., isolated from a red alga.</title>
        <authorList>
            <person name="Nedashkovskaya O.I."/>
            <person name="Otstavnykh N.Y."/>
            <person name="Bystritskaya E.P."/>
            <person name="Balabanova L.A."/>
            <person name="Isaeva M.P."/>
        </authorList>
    </citation>
    <scope>NUCLEOTIDE SEQUENCE</scope>
    <source>
        <strain evidence="3">KCTC 52189</strain>
    </source>
</reference>
<evidence type="ECO:0000256" key="1">
    <source>
        <dbReference type="SAM" id="Coils"/>
    </source>
</evidence>
<dbReference type="EMBL" id="JANHAX010000008">
    <property type="protein sequence ID" value="MDQ2092204.1"/>
    <property type="molecule type" value="Genomic_DNA"/>
</dbReference>